<reference evidence="1" key="2">
    <citation type="submission" date="2025-09" db="UniProtKB">
        <authorList>
            <consortium name="Ensembl"/>
        </authorList>
    </citation>
    <scope>IDENTIFICATION</scope>
</reference>
<keyword evidence="2" id="KW-1185">Reference proteome</keyword>
<name>A0A8C3S6H9_CHESE</name>
<dbReference type="Ensembl" id="ENSCSRT00000009721.1">
    <property type="protein sequence ID" value="ENSCSRP00000009392.1"/>
    <property type="gene ID" value="ENSCSRG00000007033.1"/>
</dbReference>
<evidence type="ECO:0000313" key="2">
    <source>
        <dbReference type="Proteomes" id="UP000694403"/>
    </source>
</evidence>
<sequence length="50" mass="5713">MLADLLCSCLFSLQQAQMENKRTNRESDAVEKRGPYIMTKASSIHAKLRK</sequence>
<protein>
    <submittedName>
        <fullName evidence="1">Uncharacterized protein</fullName>
    </submittedName>
</protein>
<accession>A0A8C3S6H9</accession>
<evidence type="ECO:0000313" key="1">
    <source>
        <dbReference type="Ensembl" id="ENSCSRP00000009392.1"/>
    </source>
</evidence>
<dbReference type="Proteomes" id="UP000694403">
    <property type="component" value="Unplaced"/>
</dbReference>
<organism evidence="1 2">
    <name type="scientific">Chelydra serpentina</name>
    <name type="common">Snapping turtle</name>
    <name type="synonym">Testudo serpentina</name>
    <dbReference type="NCBI Taxonomy" id="8475"/>
    <lineage>
        <taxon>Eukaryota</taxon>
        <taxon>Metazoa</taxon>
        <taxon>Chordata</taxon>
        <taxon>Craniata</taxon>
        <taxon>Vertebrata</taxon>
        <taxon>Euteleostomi</taxon>
        <taxon>Archelosauria</taxon>
        <taxon>Testudinata</taxon>
        <taxon>Testudines</taxon>
        <taxon>Cryptodira</taxon>
        <taxon>Durocryptodira</taxon>
        <taxon>Americhelydia</taxon>
        <taxon>Chelydroidea</taxon>
        <taxon>Chelydridae</taxon>
        <taxon>Chelydra</taxon>
    </lineage>
</organism>
<reference evidence="1" key="1">
    <citation type="submission" date="2025-08" db="UniProtKB">
        <authorList>
            <consortium name="Ensembl"/>
        </authorList>
    </citation>
    <scope>IDENTIFICATION</scope>
</reference>
<dbReference type="AlphaFoldDB" id="A0A8C3S6H9"/>
<proteinExistence type="predicted"/>